<feature type="region of interest" description="Disordered" evidence="1">
    <location>
        <begin position="542"/>
        <end position="630"/>
    </location>
</feature>
<proteinExistence type="predicted"/>
<evidence type="ECO:0000313" key="3">
    <source>
        <dbReference type="EMBL" id="MCF1599804.1"/>
    </source>
</evidence>
<dbReference type="SUPFAM" id="SSF52540">
    <property type="entry name" value="P-loop containing nucleoside triphosphate hydrolases"/>
    <property type="match status" value="1"/>
</dbReference>
<feature type="compositionally biased region" description="Low complexity" evidence="1">
    <location>
        <begin position="55"/>
        <end position="89"/>
    </location>
</feature>
<feature type="non-terminal residue" evidence="3">
    <location>
        <position position="1"/>
    </location>
</feature>
<dbReference type="RefSeq" id="WP_234768155.1">
    <property type="nucleotide sequence ID" value="NZ_JAKEIP010000355.1"/>
</dbReference>
<feature type="compositionally biased region" description="Low complexity" evidence="1">
    <location>
        <begin position="35"/>
        <end position="49"/>
    </location>
</feature>
<name>A0A9X1Q8D8_STRM4</name>
<dbReference type="InterPro" id="IPR027417">
    <property type="entry name" value="P-loop_NTPase"/>
</dbReference>
<dbReference type="PANTHER" id="PTHR43384:SF14">
    <property type="entry name" value="ESX-1 SECRETION-ASSOCIATED PROTEIN ESPI"/>
    <property type="match status" value="1"/>
</dbReference>
<comment type="caution">
    <text evidence="3">The sequence shown here is derived from an EMBL/GenBank/DDBJ whole genome shotgun (WGS) entry which is preliminary data.</text>
</comment>
<dbReference type="Gene3D" id="3.40.50.300">
    <property type="entry name" value="P-loop containing nucleotide triphosphate hydrolases"/>
    <property type="match status" value="1"/>
</dbReference>
<feature type="compositionally biased region" description="Low complexity" evidence="1">
    <location>
        <begin position="1"/>
        <end position="27"/>
    </location>
</feature>
<dbReference type="GO" id="GO:0009898">
    <property type="term" value="C:cytoplasmic side of plasma membrane"/>
    <property type="evidence" value="ECO:0007669"/>
    <property type="project" value="TreeGrafter"/>
</dbReference>
<dbReference type="InterPro" id="IPR050625">
    <property type="entry name" value="ParA/MinD_ATPase"/>
</dbReference>
<dbReference type="InterPro" id="IPR002586">
    <property type="entry name" value="CobQ/CobB/MinD/ParA_Nub-bd_dom"/>
</dbReference>
<evidence type="ECO:0000259" key="2">
    <source>
        <dbReference type="Pfam" id="PF01656"/>
    </source>
</evidence>
<dbReference type="GO" id="GO:0051782">
    <property type="term" value="P:negative regulation of cell division"/>
    <property type="evidence" value="ECO:0007669"/>
    <property type="project" value="TreeGrafter"/>
</dbReference>
<reference evidence="3" key="1">
    <citation type="submission" date="2022-01" db="EMBL/GenBank/DDBJ databases">
        <title>Draft Genome Sequences of Seven Type Strains of the Genus Streptomyces.</title>
        <authorList>
            <person name="Aziz S."/>
            <person name="Coretto E."/>
            <person name="Chronakova A."/>
            <person name="Sproer C."/>
            <person name="Huber K."/>
            <person name="Nouioui I."/>
            <person name="Gross H."/>
        </authorList>
    </citation>
    <scope>NUCLEOTIDE SEQUENCE</scope>
    <source>
        <strain evidence="3">DSM 103493</strain>
    </source>
</reference>
<dbReference type="GO" id="GO:0005524">
    <property type="term" value="F:ATP binding"/>
    <property type="evidence" value="ECO:0007669"/>
    <property type="project" value="TreeGrafter"/>
</dbReference>
<feature type="region of interest" description="Disordered" evidence="1">
    <location>
        <begin position="252"/>
        <end position="276"/>
    </location>
</feature>
<dbReference type="AlphaFoldDB" id="A0A9X1Q8D8"/>
<protein>
    <submittedName>
        <fullName evidence="3">AAA family ATPase</fullName>
    </submittedName>
</protein>
<feature type="compositionally biased region" description="Low complexity" evidence="1">
    <location>
        <begin position="549"/>
        <end position="605"/>
    </location>
</feature>
<sequence length="630" mass="66946">QGAPQQAGQPDAQAAAGQAPGYGYPQAPAQPHPGQPAQQAPAQGAFGPAQPQPGYPAQAGQPAPADPRQAHQPGQPQAAGYGYPQQPQHPGQPQPQPQADGYGYPPQAPHPGQPQPAQQQPQPQPHPGQPQPGQPQAEGYGYPQPPQQPAQPGYGYPPQQGGYGYPQQQAQQQPAPQQQPPAQPQPQASQQAPQQNPGVPPAAYGNQGQGNQGWSAPPGPQAGPGAPQQQQAAPGTPLGYNAAVELSSDRLLRNQPKARKNNQAPSRFKLGAKKEAAERERKLGLIRTPVMSCYRIAVISLKGGVGKTTTTMALGATLASERQDKILAIDANPDAGTLGRRVRRETGATIRDLVQAIPQLNSYMDIRRFTSQAPSGLEIIANDVDPAVSTTFNDQDYRSALDVLGKQYPIILTDSGTGLLYSAMRGVLDLAHQLIIISTPSVDGASSASTTLDWLSANGFADLVQRSITVISGVRETGKMIKVEDIVAHFETRCRGVVVIPFDEHLAAGAEVDLDMMRPKTREAYFDLASVIAEDIARTQQGFGNPNMQYQQQPQQGYPEQQGYPAPQQQPQQPYPQQGGAPQPGQGWGQQAPQQPAPGQGWQQQAPPPQDPQQGQPPQQGSVPPGWTQQ</sequence>
<feature type="region of interest" description="Disordered" evidence="1">
    <location>
        <begin position="1"/>
        <end position="239"/>
    </location>
</feature>
<organism evidence="3 4">
    <name type="scientific">Streptomyces muensis</name>
    <dbReference type="NCBI Taxonomy" id="1077944"/>
    <lineage>
        <taxon>Bacteria</taxon>
        <taxon>Bacillati</taxon>
        <taxon>Actinomycetota</taxon>
        <taxon>Actinomycetes</taxon>
        <taxon>Kitasatosporales</taxon>
        <taxon>Streptomycetaceae</taxon>
        <taxon>Streptomyces</taxon>
    </lineage>
</organism>
<dbReference type="GO" id="GO:0005829">
    <property type="term" value="C:cytosol"/>
    <property type="evidence" value="ECO:0007669"/>
    <property type="project" value="TreeGrafter"/>
</dbReference>
<feature type="compositionally biased region" description="Low complexity" evidence="1">
    <location>
        <begin position="185"/>
        <end position="195"/>
    </location>
</feature>
<dbReference type="PANTHER" id="PTHR43384">
    <property type="entry name" value="SEPTUM SITE-DETERMINING PROTEIN MIND HOMOLOG, CHLOROPLASTIC-RELATED"/>
    <property type="match status" value="1"/>
</dbReference>
<feature type="domain" description="CobQ/CobB/MinD/ParA nucleotide binding" evidence="2">
    <location>
        <begin position="296"/>
        <end position="423"/>
    </location>
</feature>
<feature type="compositionally biased region" description="Low complexity" evidence="1">
    <location>
        <begin position="223"/>
        <end position="235"/>
    </location>
</feature>
<dbReference type="Proteomes" id="UP001139384">
    <property type="component" value="Unassembled WGS sequence"/>
</dbReference>
<dbReference type="EMBL" id="JAKEIP010000355">
    <property type="protein sequence ID" value="MCF1599804.1"/>
    <property type="molecule type" value="Genomic_DNA"/>
</dbReference>
<feature type="compositionally biased region" description="Low complexity" evidence="1">
    <location>
        <begin position="150"/>
        <end position="176"/>
    </location>
</feature>
<feature type="compositionally biased region" description="Pro residues" evidence="1">
    <location>
        <begin position="122"/>
        <end position="133"/>
    </location>
</feature>
<dbReference type="GO" id="GO:0016887">
    <property type="term" value="F:ATP hydrolysis activity"/>
    <property type="evidence" value="ECO:0007669"/>
    <property type="project" value="TreeGrafter"/>
</dbReference>
<accession>A0A9X1Q8D8</accession>
<dbReference type="Pfam" id="PF01656">
    <property type="entry name" value="CbiA"/>
    <property type="match status" value="1"/>
</dbReference>
<gene>
    <name evidence="3" type="ORF">L0P92_40595</name>
</gene>
<keyword evidence="4" id="KW-1185">Reference proteome</keyword>
<feature type="compositionally biased region" description="Low complexity" evidence="1">
    <location>
        <begin position="612"/>
        <end position="621"/>
    </location>
</feature>
<evidence type="ECO:0000256" key="1">
    <source>
        <dbReference type="SAM" id="MobiDB-lite"/>
    </source>
</evidence>
<evidence type="ECO:0000313" key="4">
    <source>
        <dbReference type="Proteomes" id="UP001139384"/>
    </source>
</evidence>